<dbReference type="Gene3D" id="3.50.30.10">
    <property type="entry name" value="Phosphohistidine domain"/>
    <property type="match status" value="1"/>
</dbReference>
<proteinExistence type="predicted"/>
<keyword evidence="2" id="KW-0670">Pyruvate</keyword>
<dbReference type="InterPro" id="IPR036637">
    <property type="entry name" value="Phosphohistidine_dom_sf"/>
</dbReference>
<dbReference type="Pfam" id="PF00391">
    <property type="entry name" value="PEP-utilizers"/>
    <property type="match status" value="1"/>
</dbReference>
<sequence>MSLNAPDFNFGTKSETLARLQTRVSRSEILPLYYFTATQWLYQKAVILAAIAGMEHGGCVIIRSSAQNEDSQCDSMAGAFTSCLNVPVDSQSELEQAIERVIASFGQHQHGENQILVQPMLRDIQMSGVVMTHDLEHGAPYYVINYDDESGLTDTITGGVGIQKTVLIYRDTAHRLVRSTRIQALLAACRELEALCGRVPLDIEFAIDCQECVYILQVRRITLCNTWHPITERRVARQLAHIRHYLEQTLPPQRDLFGGKSLLGVMPDWNPAEIIGTMPRPLASSLYRLLVTDSAWREARARMGYYHPRHQVLMVMLGHHPYIDVRSSFNSFLPAGLDDATSDRLVTAWLERLREHPEWHDKVEFEVVQTCLDFTFEADFEVRYAGCLTSDAFQTYRQELGALTCRAIVGEGEGSLAAAMVGIHACAVDQEQRGSIHGWRADLVSVKRLLMVCREFGTVNFAILARHAFIAEALLRSACRRGAISTERLQLWKQSLHTVTTDLTTDYAAVCAGTQSADHFLARFGHLRPGTYDITSLRYDERHDLFATTPGSNGLESVHAARGFELQPDEEQALQRLLDERSWPVTAAGLLAYSGQAVQAREYAKLIFTRDLSDALALLNRWGGEVGLSREDLSYLDIFQLLDSLVSPLLDDIDRVVLKWVDRARHEYQQAISLKLGHLISGADDVFVVPMHRSLPNFITQKRVEAEGILLQQDTPVTTALQGRIVCIENADPGYDWVFTRDIAGLVTQYGGANSHMAIRCAEFGIPAAIGCGEQLFSRLLRCRGIVLNCQDKTINLV</sequence>
<dbReference type="SUPFAM" id="SSF52009">
    <property type="entry name" value="Phosphohistidine domain"/>
    <property type="match status" value="1"/>
</dbReference>
<evidence type="ECO:0000259" key="1">
    <source>
        <dbReference type="Pfam" id="PF00391"/>
    </source>
</evidence>
<dbReference type="Proteomes" id="UP000774958">
    <property type="component" value="Unassembled WGS sequence"/>
</dbReference>
<gene>
    <name evidence="2" type="ORF">LA374_17740</name>
</gene>
<comment type="caution">
    <text evidence="2">The sequence shown here is derived from an EMBL/GenBank/DDBJ whole genome shotgun (WGS) entry which is preliminary data.</text>
</comment>
<dbReference type="NCBIfam" id="NF004508">
    <property type="entry name" value="PRK05849.1"/>
    <property type="match status" value="1"/>
</dbReference>
<dbReference type="InterPro" id="IPR008279">
    <property type="entry name" value="PEP-util_enz_mobile_dom"/>
</dbReference>
<organism evidence="2 3">
    <name type="scientific">Aeromonas schubertii</name>
    <dbReference type="NCBI Taxonomy" id="652"/>
    <lineage>
        <taxon>Bacteria</taxon>
        <taxon>Pseudomonadati</taxon>
        <taxon>Pseudomonadota</taxon>
        <taxon>Gammaproteobacteria</taxon>
        <taxon>Aeromonadales</taxon>
        <taxon>Aeromonadaceae</taxon>
        <taxon>Aeromonas</taxon>
    </lineage>
</organism>
<evidence type="ECO:0000313" key="2">
    <source>
        <dbReference type="EMBL" id="MBZ6068035.1"/>
    </source>
</evidence>
<protein>
    <submittedName>
        <fullName evidence="2">Pyruvate, phosphate dikinase</fullName>
    </submittedName>
</protein>
<accession>A0ABS7VF68</accession>
<feature type="domain" description="PEP-utilising enzyme mobile" evidence="1">
    <location>
        <begin position="722"/>
        <end position="776"/>
    </location>
</feature>
<dbReference type="PANTHER" id="PTHR43615:SF1">
    <property type="entry name" value="PPDK_N DOMAIN-CONTAINING PROTEIN"/>
    <property type="match status" value="1"/>
</dbReference>
<dbReference type="Gene3D" id="3.30.1490.20">
    <property type="entry name" value="ATP-grasp fold, A domain"/>
    <property type="match status" value="1"/>
</dbReference>
<dbReference type="Gene3D" id="3.30.470.20">
    <property type="entry name" value="ATP-grasp fold, B domain"/>
    <property type="match status" value="1"/>
</dbReference>
<dbReference type="InterPro" id="IPR051549">
    <property type="entry name" value="PEP_Utilizing_Enz"/>
</dbReference>
<dbReference type="EMBL" id="JAIRBT010000032">
    <property type="protein sequence ID" value="MBZ6068035.1"/>
    <property type="molecule type" value="Genomic_DNA"/>
</dbReference>
<name>A0ABS7VF68_9GAMM</name>
<dbReference type="SUPFAM" id="SSF56059">
    <property type="entry name" value="Glutathione synthetase ATP-binding domain-like"/>
    <property type="match status" value="1"/>
</dbReference>
<evidence type="ECO:0000313" key="3">
    <source>
        <dbReference type="Proteomes" id="UP000774958"/>
    </source>
</evidence>
<dbReference type="InterPro" id="IPR013815">
    <property type="entry name" value="ATP_grasp_subdomain_1"/>
</dbReference>
<reference evidence="2 3" key="1">
    <citation type="submission" date="2021-09" db="EMBL/GenBank/DDBJ databases">
        <title>Aeromonas schubertii isolated from Asian sea bass.</title>
        <authorList>
            <person name="Pinpimai K."/>
        </authorList>
    </citation>
    <scope>NUCLEOTIDE SEQUENCE [LARGE SCALE GENOMIC DNA]</scope>
    <source>
        <strain evidence="2 3">CHULA2021a</strain>
    </source>
</reference>
<dbReference type="PANTHER" id="PTHR43615">
    <property type="entry name" value="PHOSPHOENOLPYRUVATE SYNTHASE-RELATED"/>
    <property type="match status" value="1"/>
</dbReference>
<dbReference type="RefSeq" id="WP_224163569.1">
    <property type="nucleotide sequence ID" value="NZ_JAIRBT010000032.1"/>
</dbReference>
<keyword evidence="3" id="KW-1185">Reference proteome</keyword>